<evidence type="ECO:0000313" key="11">
    <source>
        <dbReference type="EMBL" id="BCN92395.1"/>
    </source>
</evidence>
<dbReference type="PROSITE" id="PS00599">
    <property type="entry name" value="AA_TRANSFER_CLASS_2"/>
    <property type="match status" value="1"/>
</dbReference>
<dbReference type="EMBL" id="AP024202">
    <property type="protein sequence ID" value="BCN92395.1"/>
    <property type="molecule type" value="Genomic_DNA"/>
</dbReference>
<protein>
    <recommendedName>
        <fullName evidence="9">8-amino-7-oxononanoate synthase</fullName>
        <shortName evidence="9">AONS</shortName>
        <ecNumber evidence="9">2.3.1.47</ecNumber>
    </recommendedName>
    <alternativeName>
        <fullName evidence="9">7-keto-8-amino-pelargonic acid synthase</fullName>
        <shortName evidence="9">7-KAP synthase</shortName>
        <shortName evidence="9">KAPA synthase</shortName>
    </alternativeName>
    <alternativeName>
        <fullName evidence="9">8-amino-7-ketopelargonate synthase</fullName>
    </alternativeName>
</protein>
<evidence type="ECO:0000256" key="1">
    <source>
        <dbReference type="ARBA" id="ARBA00001933"/>
    </source>
</evidence>
<feature type="binding site" evidence="9">
    <location>
        <position position="241"/>
    </location>
    <ligand>
        <name>pyridoxal 5'-phosphate</name>
        <dbReference type="ChEBI" id="CHEBI:597326"/>
    </ligand>
</feature>
<dbReference type="Gene3D" id="3.90.1150.10">
    <property type="entry name" value="Aspartate Aminotransferase, domain 1"/>
    <property type="match status" value="1"/>
</dbReference>
<dbReference type="PANTHER" id="PTHR13693">
    <property type="entry name" value="CLASS II AMINOTRANSFERASE/8-AMINO-7-OXONONANOATE SYNTHASE"/>
    <property type="match status" value="1"/>
</dbReference>
<evidence type="ECO:0000256" key="3">
    <source>
        <dbReference type="ARBA" id="ARBA00010008"/>
    </source>
</evidence>
<dbReference type="Pfam" id="PF00155">
    <property type="entry name" value="Aminotran_1_2"/>
    <property type="match status" value="1"/>
</dbReference>
<feature type="binding site" evidence="9">
    <location>
        <position position="136"/>
    </location>
    <ligand>
        <name>substrate</name>
    </ligand>
</feature>
<dbReference type="CDD" id="cd06454">
    <property type="entry name" value="KBL_like"/>
    <property type="match status" value="1"/>
</dbReference>
<evidence type="ECO:0000256" key="2">
    <source>
        <dbReference type="ARBA" id="ARBA00004746"/>
    </source>
</evidence>
<dbReference type="PANTHER" id="PTHR13693:SF100">
    <property type="entry name" value="8-AMINO-7-OXONONANOATE SYNTHASE"/>
    <property type="match status" value="1"/>
</dbReference>
<feature type="binding site" evidence="9">
    <location>
        <position position="21"/>
    </location>
    <ligand>
        <name>substrate</name>
    </ligand>
</feature>
<dbReference type="Proteomes" id="UP001054820">
    <property type="component" value="Chromosome"/>
</dbReference>
<sequence>MSIKKRFQPRLEQREADYLYRRRPLVFSAQQPDMNINGIECINFSSNDYLGLANHPQIKQALIEGLQTQQDLSYGSGAAHLVTGHHLHHHLLEDELADWLGVERTLLFSTGYMANLAVQQTLMHAGDIILADKLNHASLIDGARLSEADFKRYPHLDMQALERRLQQAQAKHSQAMIVTDGVFSMDGDIAPLKAMQQLAQKYQAWLFVDDAHGIGALGEHGKGCFEHFGLQPDENTILVGTLGKAFGTSGAFVAGSSVLIESLIQFARPYIYTTAMPQLNALAIREALKLVKNGQASRETLQQNIKHFREGALQIGLQLWPSDTAIQPIMLGKSDTAVEWSEALKQAGFWVTAIRPPTVPQNQARLRVTLSAIHTPEQIDQLLDALKAIQSTSSV</sequence>
<proteinExistence type="inferred from homology"/>
<feature type="binding site" evidence="9">
    <location>
        <position position="212"/>
    </location>
    <ligand>
        <name>pyridoxal 5'-phosphate</name>
        <dbReference type="ChEBI" id="CHEBI:597326"/>
    </ligand>
</feature>
<comment type="pathway">
    <text evidence="2 9">Cofactor biosynthesis; biotin biosynthesis.</text>
</comment>
<dbReference type="InterPro" id="IPR015421">
    <property type="entry name" value="PyrdxlP-dep_Trfase_major"/>
</dbReference>
<feature type="binding site" evidence="9">
    <location>
        <position position="358"/>
    </location>
    <ligand>
        <name>substrate</name>
    </ligand>
</feature>
<feature type="modified residue" description="N6-(pyridoxal phosphate)lysine" evidence="9">
    <location>
        <position position="244"/>
    </location>
</feature>
<accession>A0ABM7MAL7</accession>
<keyword evidence="7 9" id="KW-0663">Pyridoxal phosphate</keyword>
<gene>
    <name evidence="9 11" type="primary">bioF</name>
    <name evidence="11" type="ORF">THMIRHAM_01800</name>
</gene>
<evidence type="ECO:0000256" key="6">
    <source>
        <dbReference type="ARBA" id="ARBA00022756"/>
    </source>
</evidence>
<feature type="binding site" evidence="9">
    <location>
        <begin position="111"/>
        <end position="112"/>
    </location>
    <ligand>
        <name>pyridoxal 5'-phosphate</name>
        <dbReference type="ChEBI" id="CHEBI:597326"/>
    </ligand>
</feature>
<keyword evidence="6 9" id="KW-0093">Biotin biosynthesis</keyword>
<dbReference type="InterPro" id="IPR015424">
    <property type="entry name" value="PyrdxlP-dep_Trfase"/>
</dbReference>
<dbReference type="InterPro" id="IPR004839">
    <property type="entry name" value="Aminotransferase_I/II_large"/>
</dbReference>
<dbReference type="InterPro" id="IPR050087">
    <property type="entry name" value="AON_synthase_class-II"/>
</dbReference>
<reference evidence="11" key="1">
    <citation type="journal article" date="2022" name="Arch. Microbiol.">
        <title>Thiomicrorhabdus immobilis sp. nov., a mesophilic sulfur-oxidizing bacterium isolated from sediment of a brackish lake in northern Japan.</title>
        <authorList>
            <person name="Kojima H."/>
            <person name="Mochizuki J."/>
            <person name="Kanda M."/>
            <person name="Watanabe T."/>
            <person name="Fukui M."/>
        </authorList>
    </citation>
    <scope>NUCLEOTIDE SEQUENCE</scope>
    <source>
        <strain evidence="11">Am19</strain>
    </source>
</reference>
<dbReference type="InterPro" id="IPR022834">
    <property type="entry name" value="AONS_Proteobacteria"/>
</dbReference>
<dbReference type="SUPFAM" id="SSF53383">
    <property type="entry name" value="PLP-dependent transferases"/>
    <property type="match status" value="1"/>
</dbReference>
<comment type="cofactor">
    <cofactor evidence="1 9">
        <name>pyridoxal 5'-phosphate</name>
        <dbReference type="ChEBI" id="CHEBI:597326"/>
    </cofactor>
</comment>
<dbReference type="NCBIfam" id="TIGR00858">
    <property type="entry name" value="bioF"/>
    <property type="match status" value="1"/>
</dbReference>
<keyword evidence="5 9" id="KW-0808">Transferase</keyword>
<keyword evidence="12" id="KW-1185">Reference proteome</keyword>
<comment type="subunit">
    <text evidence="4 9">Homodimer.</text>
</comment>
<evidence type="ECO:0000256" key="5">
    <source>
        <dbReference type="ARBA" id="ARBA00022679"/>
    </source>
</evidence>
<dbReference type="Gene3D" id="3.40.640.10">
    <property type="entry name" value="Type I PLP-dependent aspartate aminotransferase-like (Major domain)"/>
    <property type="match status" value="1"/>
</dbReference>
<dbReference type="HAMAP" id="MF_01693">
    <property type="entry name" value="BioF_aminotrans_2"/>
    <property type="match status" value="1"/>
</dbReference>
<dbReference type="InterPro" id="IPR004723">
    <property type="entry name" value="AONS_Archaea/Proteobacteria"/>
</dbReference>
<evidence type="ECO:0000256" key="7">
    <source>
        <dbReference type="ARBA" id="ARBA00022898"/>
    </source>
</evidence>
<evidence type="ECO:0000256" key="4">
    <source>
        <dbReference type="ARBA" id="ARBA00011738"/>
    </source>
</evidence>
<name>A0ABM7MAL7_9GAMM</name>
<evidence type="ECO:0000313" key="12">
    <source>
        <dbReference type="Proteomes" id="UP001054820"/>
    </source>
</evidence>
<comment type="similarity">
    <text evidence="3 9">Belongs to the class-II pyridoxal-phosphate-dependent aminotransferase family. BioF subfamily.</text>
</comment>
<evidence type="ECO:0000259" key="10">
    <source>
        <dbReference type="Pfam" id="PF00155"/>
    </source>
</evidence>
<dbReference type="RefSeq" id="WP_237262096.1">
    <property type="nucleotide sequence ID" value="NZ_AP024202.1"/>
</dbReference>
<feature type="domain" description="Aminotransferase class I/classII large" evidence="10">
    <location>
        <begin position="40"/>
        <end position="386"/>
    </location>
</feature>
<dbReference type="EC" id="2.3.1.47" evidence="9"/>
<comment type="function">
    <text evidence="9">Catalyzes the decarboxylative condensation of pimeloyl-[acyl-carrier protein] and L-alanine to produce 8-amino-7-oxononanoate (AON), [acyl-carrier protein], and carbon dioxide.</text>
</comment>
<organism evidence="11 12">
    <name type="scientific">Thiomicrorhabdus immobilis</name>
    <dbReference type="NCBI Taxonomy" id="2791037"/>
    <lineage>
        <taxon>Bacteria</taxon>
        <taxon>Pseudomonadati</taxon>
        <taxon>Pseudomonadota</taxon>
        <taxon>Gammaproteobacteria</taxon>
        <taxon>Thiotrichales</taxon>
        <taxon>Piscirickettsiaceae</taxon>
        <taxon>Thiomicrorhabdus</taxon>
    </lineage>
</organism>
<comment type="catalytic activity">
    <reaction evidence="8 9">
        <text>6-carboxyhexanoyl-[ACP] + L-alanine + H(+) = (8S)-8-amino-7-oxononanoate + holo-[ACP] + CO2</text>
        <dbReference type="Rhea" id="RHEA:42288"/>
        <dbReference type="Rhea" id="RHEA-COMP:9685"/>
        <dbReference type="Rhea" id="RHEA-COMP:9955"/>
        <dbReference type="ChEBI" id="CHEBI:15378"/>
        <dbReference type="ChEBI" id="CHEBI:16526"/>
        <dbReference type="ChEBI" id="CHEBI:57972"/>
        <dbReference type="ChEBI" id="CHEBI:64479"/>
        <dbReference type="ChEBI" id="CHEBI:78846"/>
        <dbReference type="ChEBI" id="CHEBI:149468"/>
        <dbReference type="EC" id="2.3.1.47"/>
    </reaction>
</comment>
<feature type="binding site" evidence="9">
    <location>
        <position position="184"/>
    </location>
    <ligand>
        <name>pyridoxal 5'-phosphate</name>
        <dbReference type="ChEBI" id="CHEBI:597326"/>
    </ligand>
</feature>
<dbReference type="InterPro" id="IPR001917">
    <property type="entry name" value="Aminotrans_II_pyridoxalP_BS"/>
</dbReference>
<dbReference type="InterPro" id="IPR015422">
    <property type="entry name" value="PyrdxlP-dep_Trfase_small"/>
</dbReference>
<evidence type="ECO:0000256" key="8">
    <source>
        <dbReference type="ARBA" id="ARBA00047715"/>
    </source>
</evidence>
<evidence type="ECO:0000256" key="9">
    <source>
        <dbReference type="HAMAP-Rule" id="MF_01693"/>
    </source>
</evidence>